<proteinExistence type="predicted"/>
<accession>A0ABW0TVN0</accession>
<comment type="caution">
    <text evidence="3">The sequence shown here is derived from an EMBL/GenBank/DDBJ whole genome shotgun (WGS) entry which is preliminary data.</text>
</comment>
<feature type="transmembrane region" description="Helical" evidence="1">
    <location>
        <begin position="12"/>
        <end position="33"/>
    </location>
</feature>
<keyword evidence="1" id="KW-1133">Transmembrane helix</keyword>
<feature type="transmembrane region" description="Helical" evidence="1">
    <location>
        <begin position="157"/>
        <end position="175"/>
    </location>
</feature>
<name>A0ABW0TVN0_9BACL</name>
<organism evidence="3 4">
    <name type="scientific">Sporosarcina koreensis</name>
    <dbReference type="NCBI Taxonomy" id="334735"/>
    <lineage>
        <taxon>Bacteria</taxon>
        <taxon>Bacillati</taxon>
        <taxon>Bacillota</taxon>
        <taxon>Bacilli</taxon>
        <taxon>Bacillales</taxon>
        <taxon>Caryophanaceae</taxon>
        <taxon>Sporosarcina</taxon>
    </lineage>
</organism>
<reference evidence="4" key="1">
    <citation type="journal article" date="2019" name="Int. J. Syst. Evol. Microbiol.">
        <title>The Global Catalogue of Microorganisms (GCM) 10K type strain sequencing project: providing services to taxonomists for standard genome sequencing and annotation.</title>
        <authorList>
            <consortium name="The Broad Institute Genomics Platform"/>
            <consortium name="The Broad Institute Genome Sequencing Center for Infectious Disease"/>
            <person name="Wu L."/>
            <person name="Ma J."/>
        </authorList>
    </citation>
    <scope>NUCLEOTIDE SEQUENCE [LARGE SCALE GENOMIC DNA]</scope>
    <source>
        <strain evidence="4">KACC 11299</strain>
    </source>
</reference>
<dbReference type="GO" id="GO:0016787">
    <property type="term" value="F:hydrolase activity"/>
    <property type="evidence" value="ECO:0007669"/>
    <property type="project" value="UniProtKB-KW"/>
</dbReference>
<keyword evidence="4" id="KW-1185">Reference proteome</keyword>
<keyword evidence="1" id="KW-0812">Transmembrane</keyword>
<evidence type="ECO:0000313" key="3">
    <source>
        <dbReference type="EMBL" id="MFC5602792.1"/>
    </source>
</evidence>
<keyword evidence="3" id="KW-0378">Hydrolase</keyword>
<sequence>MIYIGLIIFNNVPITFLLFYGWLLFVPLIIYMIGGRQRINLKKHLSVQSLWVGLTSGIIFFLAIFGGITILKDSVLNVTELKLILAEWNFTGNLVIWLMIFLIAINPLLEEYYWREFMYNRLLEKVSARQTMVITSFFYSLYHLLSLIFIFNFPFNVIAVFPVFIAGIIWAYLRFKLKSITASIISHSLADLGIMMV</sequence>
<dbReference type="EC" id="3.4.-.-" evidence="3"/>
<protein>
    <submittedName>
        <fullName evidence="3">CPBP family intramembrane glutamic endopeptidase</fullName>
        <ecNumber evidence="3">3.4.-.-</ecNumber>
    </submittedName>
</protein>
<evidence type="ECO:0000256" key="1">
    <source>
        <dbReference type="SAM" id="Phobius"/>
    </source>
</evidence>
<keyword evidence="1" id="KW-0472">Membrane</keyword>
<feature type="domain" description="CAAX prenyl protease 2/Lysostaphin resistance protein A-like" evidence="2">
    <location>
        <begin position="94"/>
        <end position="192"/>
    </location>
</feature>
<dbReference type="EMBL" id="JBHSNP010000010">
    <property type="protein sequence ID" value="MFC5602792.1"/>
    <property type="molecule type" value="Genomic_DNA"/>
</dbReference>
<evidence type="ECO:0000259" key="2">
    <source>
        <dbReference type="Pfam" id="PF02517"/>
    </source>
</evidence>
<feature type="transmembrane region" description="Helical" evidence="1">
    <location>
        <begin position="45"/>
        <end position="70"/>
    </location>
</feature>
<dbReference type="Proteomes" id="UP001596071">
    <property type="component" value="Unassembled WGS sequence"/>
</dbReference>
<dbReference type="InterPro" id="IPR003675">
    <property type="entry name" value="Rce1/LyrA-like_dom"/>
</dbReference>
<evidence type="ECO:0000313" key="4">
    <source>
        <dbReference type="Proteomes" id="UP001596071"/>
    </source>
</evidence>
<feature type="transmembrane region" description="Helical" evidence="1">
    <location>
        <begin position="90"/>
        <end position="109"/>
    </location>
</feature>
<dbReference type="Pfam" id="PF02517">
    <property type="entry name" value="Rce1-like"/>
    <property type="match status" value="1"/>
</dbReference>
<gene>
    <name evidence="3" type="ORF">ACFPTP_06130</name>
</gene>